<organism evidence="1 2">
    <name type="scientific">Saccharothrix hoggarensis</name>
    <dbReference type="NCBI Taxonomy" id="913853"/>
    <lineage>
        <taxon>Bacteria</taxon>
        <taxon>Bacillati</taxon>
        <taxon>Actinomycetota</taxon>
        <taxon>Actinomycetes</taxon>
        <taxon>Pseudonocardiales</taxon>
        <taxon>Pseudonocardiaceae</taxon>
        <taxon>Saccharothrix</taxon>
    </lineage>
</organism>
<dbReference type="PROSITE" id="PS51257">
    <property type="entry name" value="PROKAR_LIPOPROTEIN"/>
    <property type="match status" value="1"/>
</dbReference>
<dbReference type="Proteomes" id="UP001597168">
    <property type="component" value="Unassembled WGS sequence"/>
</dbReference>
<evidence type="ECO:0000313" key="1">
    <source>
        <dbReference type="EMBL" id="MFD1146036.1"/>
    </source>
</evidence>
<comment type="caution">
    <text evidence="1">The sequence shown here is derived from an EMBL/GenBank/DDBJ whole genome shotgun (WGS) entry which is preliminary data.</text>
</comment>
<accession>A0ABW3QHY6</accession>
<dbReference type="RefSeq" id="WP_380719375.1">
    <property type="nucleotide sequence ID" value="NZ_JBHTLK010000006.1"/>
</dbReference>
<proteinExistence type="predicted"/>
<protein>
    <submittedName>
        <fullName evidence="1">Uncharacterized protein</fullName>
    </submittedName>
</protein>
<sequence>MRPYVVLCAAVLVACSAEPDPGPLFDNEGARDITCLTHQANPPGVRYDDEKLRRTDEVMPLLRYYTAHGRKPFCDAEPATEIDRAWVQLYVSLGAGGANVADLLG</sequence>
<reference evidence="2" key="1">
    <citation type="journal article" date="2019" name="Int. J. Syst. Evol. Microbiol.">
        <title>The Global Catalogue of Microorganisms (GCM) 10K type strain sequencing project: providing services to taxonomists for standard genome sequencing and annotation.</title>
        <authorList>
            <consortium name="The Broad Institute Genomics Platform"/>
            <consortium name="The Broad Institute Genome Sequencing Center for Infectious Disease"/>
            <person name="Wu L."/>
            <person name="Ma J."/>
        </authorList>
    </citation>
    <scope>NUCLEOTIDE SEQUENCE [LARGE SCALE GENOMIC DNA]</scope>
    <source>
        <strain evidence="2">CCUG 60214</strain>
    </source>
</reference>
<evidence type="ECO:0000313" key="2">
    <source>
        <dbReference type="Proteomes" id="UP001597168"/>
    </source>
</evidence>
<name>A0ABW3QHY6_9PSEU</name>
<gene>
    <name evidence="1" type="ORF">ACFQ3T_02735</name>
</gene>
<keyword evidence="2" id="KW-1185">Reference proteome</keyword>
<dbReference type="EMBL" id="JBHTLK010000006">
    <property type="protein sequence ID" value="MFD1146036.1"/>
    <property type="molecule type" value="Genomic_DNA"/>
</dbReference>